<evidence type="ECO:0000313" key="2">
    <source>
        <dbReference type="EMBL" id="KAK3945156.1"/>
    </source>
</evidence>
<keyword evidence="3" id="KW-1185">Reference proteome</keyword>
<name>A0AAN6S9V3_9PEZI</name>
<feature type="chain" id="PRO_5042934461" description="Glycoside hydrolase family 79 protein" evidence="1">
    <location>
        <begin position="20"/>
        <end position="611"/>
    </location>
</feature>
<evidence type="ECO:0000313" key="3">
    <source>
        <dbReference type="Proteomes" id="UP001303473"/>
    </source>
</evidence>
<feature type="signal peptide" evidence="1">
    <location>
        <begin position="1"/>
        <end position="19"/>
    </location>
</feature>
<gene>
    <name evidence="2" type="ORF">QBC46DRAFT_435993</name>
</gene>
<proteinExistence type="predicted"/>
<evidence type="ECO:0008006" key="4">
    <source>
        <dbReference type="Google" id="ProtNLM"/>
    </source>
</evidence>
<dbReference type="Proteomes" id="UP001303473">
    <property type="component" value="Unassembled WGS sequence"/>
</dbReference>
<evidence type="ECO:0000256" key="1">
    <source>
        <dbReference type="SAM" id="SignalP"/>
    </source>
</evidence>
<dbReference type="InterPro" id="IPR017853">
    <property type="entry name" value="GH"/>
</dbReference>
<protein>
    <recommendedName>
        <fullName evidence="4">Glycoside hydrolase family 79 protein</fullName>
    </recommendedName>
</protein>
<dbReference type="AlphaFoldDB" id="A0AAN6S9V3"/>
<organism evidence="2 3">
    <name type="scientific">Diplogelasinospora grovesii</name>
    <dbReference type="NCBI Taxonomy" id="303347"/>
    <lineage>
        <taxon>Eukaryota</taxon>
        <taxon>Fungi</taxon>
        <taxon>Dikarya</taxon>
        <taxon>Ascomycota</taxon>
        <taxon>Pezizomycotina</taxon>
        <taxon>Sordariomycetes</taxon>
        <taxon>Sordariomycetidae</taxon>
        <taxon>Sordariales</taxon>
        <taxon>Diplogelasinosporaceae</taxon>
        <taxon>Diplogelasinospora</taxon>
    </lineage>
</organism>
<keyword evidence="1" id="KW-0732">Signal</keyword>
<reference evidence="3" key="1">
    <citation type="journal article" date="2023" name="Mol. Phylogenet. Evol.">
        <title>Genome-scale phylogeny and comparative genomics of the fungal order Sordariales.</title>
        <authorList>
            <person name="Hensen N."/>
            <person name="Bonometti L."/>
            <person name="Westerberg I."/>
            <person name="Brannstrom I.O."/>
            <person name="Guillou S."/>
            <person name="Cros-Aarteil S."/>
            <person name="Calhoun S."/>
            <person name="Haridas S."/>
            <person name="Kuo A."/>
            <person name="Mondo S."/>
            <person name="Pangilinan J."/>
            <person name="Riley R."/>
            <person name="LaButti K."/>
            <person name="Andreopoulos B."/>
            <person name="Lipzen A."/>
            <person name="Chen C."/>
            <person name="Yan M."/>
            <person name="Daum C."/>
            <person name="Ng V."/>
            <person name="Clum A."/>
            <person name="Steindorff A."/>
            <person name="Ohm R.A."/>
            <person name="Martin F."/>
            <person name="Silar P."/>
            <person name="Natvig D.O."/>
            <person name="Lalanne C."/>
            <person name="Gautier V."/>
            <person name="Ament-Velasquez S.L."/>
            <person name="Kruys A."/>
            <person name="Hutchinson M.I."/>
            <person name="Powell A.J."/>
            <person name="Barry K."/>
            <person name="Miller A.N."/>
            <person name="Grigoriev I.V."/>
            <person name="Debuchy R."/>
            <person name="Gladieux P."/>
            <person name="Hiltunen Thoren M."/>
            <person name="Johannesson H."/>
        </authorList>
    </citation>
    <scope>NUCLEOTIDE SEQUENCE [LARGE SCALE GENOMIC DNA]</scope>
    <source>
        <strain evidence="3">CBS 340.73</strain>
    </source>
</reference>
<dbReference type="EMBL" id="MU853756">
    <property type="protein sequence ID" value="KAK3945156.1"/>
    <property type="molecule type" value="Genomic_DNA"/>
</dbReference>
<accession>A0AAN6S9V3</accession>
<comment type="caution">
    <text evidence="2">The sequence shown here is derived from an EMBL/GenBank/DDBJ whole genome shotgun (WGS) entry which is preliminary data.</text>
</comment>
<dbReference type="SUPFAM" id="SSF51445">
    <property type="entry name" value="(Trans)glycosidases"/>
    <property type="match status" value="1"/>
</dbReference>
<sequence>MMLPTFVFGLLAAVTTVNCQWFQGSTGNYTEEPRWCGRVYYTNHSAFDPGGQTPQPTSVCGQPLFYVQFKPRYSLYLDTDTQGEFVVKTELSQYSYKLAQNNSQKMWPCECTNKFVFSIKRASDGTTLVDNASVTADTAMSVFSFDLSRLGNTSLTPINVTLTGEPEGHNLTWTASSMLYYLPDKKNGSVTKIDNLNGGMLFKNSASNQTFQPLLAYGFYAKWETFLANHSEPEIQQYADMGLNAMTPMIGRNDGAWALDYMNKINLTFMFDLRDQITFEYQNLTYVAEKVKAVKDAEALFAYWSMDEPDGWQYPFNTTTLAADVIRGLDPYHPVADVLNCHDYYFHEYSAGADIIMEDVYPIGINSSFSHWGTKVNATLGDCGCDTCRGDVRDVPDRLDDLAKYERWLGLWPKTKFHCPQSFSDGGINDPVAPGYWARDPSPEEEYAMTLLALNHGAQSMISWAYPTTAGANQTITNILAPAHGRLARVIATSPVVDFLVGNDRPHPISFTEQAGAVQVDAAYWMGGQQALVCVVNGGNVDIHMPVSLSVPNATGIASTLWISGHNSTLFNGTTYGNGTTLPQWNFNSGELIAVNGLPGLSTSLFILSLN</sequence>